<dbReference type="InterPro" id="IPR002934">
    <property type="entry name" value="Polymerase_NTP_transf_dom"/>
</dbReference>
<dbReference type="eggNOG" id="COG1708">
    <property type="taxonomic scope" value="Bacteria"/>
</dbReference>
<evidence type="ECO:0000259" key="1">
    <source>
        <dbReference type="Pfam" id="PF01909"/>
    </source>
</evidence>
<name>D6SN39_9BACT</name>
<dbReference type="EMBL" id="ACJN02000001">
    <property type="protein sequence ID" value="EFI36100.1"/>
    <property type="molecule type" value="Genomic_DNA"/>
</dbReference>
<sequence length="125" mass="14107">MNIISSSDMEIYRKSARKRLQALRESRRIRHEHAWDVARRAASLLREHFAASRVVVFGSLLRPEVFDERSDVDLAVWGVADEKYLRAVAAVTALDKEISVDLIKMEPGLQSNTAISSQVETGVEI</sequence>
<reference evidence="2" key="1">
    <citation type="submission" date="2010-05" db="EMBL/GenBank/DDBJ databases">
        <title>The draft genome of Desulfonatronospira thiodismutans ASO3-1.</title>
        <authorList>
            <consortium name="US DOE Joint Genome Institute (JGI-PGF)"/>
            <person name="Lucas S."/>
            <person name="Copeland A."/>
            <person name="Lapidus A."/>
            <person name="Cheng J.-F."/>
            <person name="Bruce D."/>
            <person name="Goodwin L."/>
            <person name="Pitluck S."/>
            <person name="Chertkov O."/>
            <person name="Brettin T."/>
            <person name="Detter J.C."/>
            <person name="Han C."/>
            <person name="Land M.L."/>
            <person name="Hauser L."/>
            <person name="Kyrpides N."/>
            <person name="Mikhailova N."/>
            <person name="Muyzer G."/>
            <person name="Woyke T."/>
        </authorList>
    </citation>
    <scope>NUCLEOTIDE SEQUENCE [LARGE SCALE GENOMIC DNA]</scope>
    <source>
        <strain evidence="2">ASO3-1</strain>
    </source>
</reference>
<evidence type="ECO:0000313" key="3">
    <source>
        <dbReference type="Proteomes" id="UP000005496"/>
    </source>
</evidence>
<dbReference type="RefSeq" id="WP_008869225.1">
    <property type="nucleotide sequence ID" value="NZ_ACJN02000001.1"/>
</dbReference>
<proteinExistence type="predicted"/>
<comment type="caution">
    <text evidence="2">The sequence shown here is derived from an EMBL/GenBank/DDBJ whole genome shotgun (WGS) entry which is preliminary data.</text>
</comment>
<dbReference type="Pfam" id="PF01909">
    <property type="entry name" value="NTP_transf_2"/>
    <property type="match status" value="1"/>
</dbReference>
<dbReference type="Proteomes" id="UP000005496">
    <property type="component" value="Unassembled WGS sequence"/>
</dbReference>
<dbReference type="InterPro" id="IPR043519">
    <property type="entry name" value="NT_sf"/>
</dbReference>
<evidence type="ECO:0000313" key="2">
    <source>
        <dbReference type="EMBL" id="EFI36100.1"/>
    </source>
</evidence>
<dbReference type="GO" id="GO:0016779">
    <property type="term" value="F:nucleotidyltransferase activity"/>
    <property type="evidence" value="ECO:0007669"/>
    <property type="project" value="InterPro"/>
</dbReference>
<organism evidence="2 3">
    <name type="scientific">Desulfonatronospira thiodismutans ASO3-1</name>
    <dbReference type="NCBI Taxonomy" id="555779"/>
    <lineage>
        <taxon>Bacteria</taxon>
        <taxon>Pseudomonadati</taxon>
        <taxon>Thermodesulfobacteriota</taxon>
        <taxon>Desulfovibrionia</taxon>
        <taxon>Desulfovibrionales</taxon>
        <taxon>Desulfonatronovibrionaceae</taxon>
        <taxon>Desulfonatronospira</taxon>
    </lineage>
</organism>
<dbReference type="SUPFAM" id="SSF81301">
    <property type="entry name" value="Nucleotidyltransferase"/>
    <property type="match status" value="1"/>
</dbReference>
<protein>
    <recommendedName>
        <fullName evidence="1">Polymerase nucleotidyl transferase domain-containing protein</fullName>
    </recommendedName>
</protein>
<accession>D6SN39</accession>
<dbReference type="AlphaFoldDB" id="D6SN39"/>
<gene>
    <name evidence="2" type="ORF">Dthio_PD3548</name>
</gene>
<keyword evidence="3" id="KW-1185">Reference proteome</keyword>
<dbReference type="CDD" id="cd05403">
    <property type="entry name" value="NT_KNTase_like"/>
    <property type="match status" value="1"/>
</dbReference>
<dbReference type="Gene3D" id="3.30.460.10">
    <property type="entry name" value="Beta Polymerase, domain 2"/>
    <property type="match status" value="1"/>
</dbReference>
<feature type="domain" description="Polymerase nucleotidyl transferase" evidence="1">
    <location>
        <begin position="44"/>
        <end position="104"/>
    </location>
</feature>